<evidence type="ECO:0000256" key="1">
    <source>
        <dbReference type="ARBA" id="ARBA00023125"/>
    </source>
</evidence>
<dbReference type="GO" id="GO:0003677">
    <property type="term" value="F:DNA binding"/>
    <property type="evidence" value="ECO:0007669"/>
    <property type="project" value="UniProtKB-UniRule"/>
</dbReference>
<name>A0A939QHL2_9MICO</name>
<evidence type="ECO:0000256" key="2">
    <source>
        <dbReference type="PROSITE-ProRule" id="PRU00335"/>
    </source>
</evidence>
<keyword evidence="5" id="KW-1185">Reference proteome</keyword>
<dbReference type="InterPro" id="IPR009057">
    <property type="entry name" value="Homeodomain-like_sf"/>
</dbReference>
<comment type="caution">
    <text evidence="4">The sequence shown here is derived from an EMBL/GenBank/DDBJ whole genome shotgun (WGS) entry which is preliminary data.</text>
</comment>
<dbReference type="AlphaFoldDB" id="A0A939QHL2"/>
<reference evidence="4" key="1">
    <citation type="submission" date="2021-03" db="EMBL/GenBank/DDBJ databases">
        <title>Leucobacter chromiisoli sp. nov., isolated from chromium-containing soil of chemical plant.</title>
        <authorList>
            <person name="Xu Z."/>
        </authorList>
    </citation>
    <scope>NUCLEOTIDE SEQUENCE</scope>
    <source>
        <strain evidence="4">K 70/01</strain>
    </source>
</reference>
<evidence type="ECO:0000259" key="3">
    <source>
        <dbReference type="PROSITE" id="PS50977"/>
    </source>
</evidence>
<dbReference type="Gene3D" id="1.10.357.10">
    <property type="entry name" value="Tetracycline Repressor, domain 2"/>
    <property type="match status" value="1"/>
</dbReference>
<dbReference type="InterPro" id="IPR001647">
    <property type="entry name" value="HTH_TetR"/>
</dbReference>
<gene>
    <name evidence="4" type="ORF">J4H85_09545</name>
</gene>
<proteinExistence type="predicted"/>
<keyword evidence="1 2" id="KW-0238">DNA-binding</keyword>
<dbReference type="PROSITE" id="PS50977">
    <property type="entry name" value="HTH_TETR_2"/>
    <property type="match status" value="1"/>
</dbReference>
<dbReference type="Pfam" id="PF00440">
    <property type="entry name" value="TetR_N"/>
    <property type="match status" value="1"/>
</dbReference>
<dbReference type="EMBL" id="JAGFBF010000005">
    <property type="protein sequence ID" value="MBO2990233.1"/>
    <property type="molecule type" value="Genomic_DNA"/>
</dbReference>
<sequence length="195" mass="20829">MPRADDPRPARTRAAIATAVESLSLRGAEVTVPALADAAGISRSTFYAQYRDLDALAVAILSEAFAAIEAEDLEMRQSDRARSAAAVATRRLVTEFSRRRALYAGVLGSRASATAMRAVQSAFAEQALGTIRLLAPAHIDHRMAADHLAGGTLAVIAAWLLADDPPDPEYLQQQLLALLPAWLIADDSPDERNPS</sequence>
<feature type="domain" description="HTH tetR-type" evidence="3">
    <location>
        <begin position="9"/>
        <end position="68"/>
    </location>
</feature>
<evidence type="ECO:0000313" key="5">
    <source>
        <dbReference type="Proteomes" id="UP000668403"/>
    </source>
</evidence>
<accession>A0A939QHL2</accession>
<dbReference type="RefSeq" id="WP_208239069.1">
    <property type="nucleotide sequence ID" value="NZ_BAAAQU010000002.1"/>
</dbReference>
<evidence type="ECO:0000313" key="4">
    <source>
        <dbReference type="EMBL" id="MBO2990233.1"/>
    </source>
</evidence>
<dbReference type="SUPFAM" id="SSF46689">
    <property type="entry name" value="Homeodomain-like"/>
    <property type="match status" value="1"/>
</dbReference>
<organism evidence="4 5">
    <name type="scientific">Leucobacter tardus</name>
    <dbReference type="NCBI Taxonomy" id="501483"/>
    <lineage>
        <taxon>Bacteria</taxon>
        <taxon>Bacillati</taxon>
        <taxon>Actinomycetota</taxon>
        <taxon>Actinomycetes</taxon>
        <taxon>Micrococcales</taxon>
        <taxon>Microbacteriaceae</taxon>
        <taxon>Leucobacter</taxon>
    </lineage>
</organism>
<dbReference type="Proteomes" id="UP000668403">
    <property type="component" value="Unassembled WGS sequence"/>
</dbReference>
<protein>
    <submittedName>
        <fullName evidence="4">TetR family transcriptional regulator</fullName>
    </submittedName>
</protein>
<feature type="DNA-binding region" description="H-T-H motif" evidence="2">
    <location>
        <begin position="31"/>
        <end position="50"/>
    </location>
</feature>